<evidence type="ECO:0000256" key="1">
    <source>
        <dbReference type="ARBA" id="ARBA00022898"/>
    </source>
</evidence>
<gene>
    <name evidence="6" type="ORF">BN3087_330003</name>
</gene>
<dbReference type="InterPro" id="IPR001608">
    <property type="entry name" value="Ala_racemase_N"/>
</dbReference>
<feature type="modified residue" description="N6-(pyridoxal phosphate)lysine" evidence="2 3">
    <location>
        <position position="37"/>
    </location>
</feature>
<feature type="domain" description="Alanine racemase N-terminal" evidence="5">
    <location>
        <begin position="29"/>
        <end position="224"/>
    </location>
</feature>
<dbReference type="Pfam" id="PF01168">
    <property type="entry name" value="Ala_racemase_N"/>
    <property type="match status" value="1"/>
</dbReference>
<keyword evidence="1 2" id="KW-0663">Pyridoxal phosphate</keyword>
<dbReference type="EMBL" id="FAXN01000033">
    <property type="protein sequence ID" value="CUV65388.1"/>
    <property type="molecule type" value="Genomic_DNA"/>
</dbReference>
<dbReference type="InterPro" id="IPR011078">
    <property type="entry name" value="PyrdxlP_homeostasis"/>
</dbReference>
<dbReference type="PANTHER" id="PTHR10146:SF14">
    <property type="entry name" value="PYRIDOXAL PHOSPHATE HOMEOSTASIS PROTEIN"/>
    <property type="match status" value="1"/>
</dbReference>
<dbReference type="InterPro" id="IPR029066">
    <property type="entry name" value="PLP-binding_barrel"/>
</dbReference>
<evidence type="ECO:0000256" key="2">
    <source>
        <dbReference type="HAMAP-Rule" id="MF_02087"/>
    </source>
</evidence>
<dbReference type="CDD" id="cd00635">
    <property type="entry name" value="PLPDE_III_YBL036c_like"/>
    <property type="match status" value="1"/>
</dbReference>
<evidence type="ECO:0000313" key="6">
    <source>
        <dbReference type="EMBL" id="CUV65388.1"/>
    </source>
</evidence>
<dbReference type="PANTHER" id="PTHR10146">
    <property type="entry name" value="PROLINE SYNTHETASE CO-TRANSCRIBED BACTERIAL HOMOLOG PROTEIN"/>
    <property type="match status" value="1"/>
</dbReference>
<comment type="function">
    <text evidence="2">Pyridoxal 5'-phosphate (PLP)-binding protein, which is involved in PLP homeostasis.</text>
</comment>
<dbReference type="PROSITE" id="PS01211">
    <property type="entry name" value="UPF0001"/>
    <property type="match status" value="1"/>
</dbReference>
<accession>A0A0S4XN18</accession>
<dbReference type="PIRSF" id="PIRSF004848">
    <property type="entry name" value="YBL036c_PLPDEIII"/>
    <property type="match status" value="1"/>
</dbReference>
<evidence type="ECO:0000259" key="5">
    <source>
        <dbReference type="Pfam" id="PF01168"/>
    </source>
</evidence>
<comment type="cofactor">
    <cofactor evidence="3">
        <name>pyridoxal 5'-phosphate</name>
        <dbReference type="ChEBI" id="CHEBI:597326"/>
    </cofactor>
</comment>
<dbReference type="SUPFAM" id="SSF51419">
    <property type="entry name" value="PLP-binding barrel"/>
    <property type="match status" value="1"/>
</dbReference>
<evidence type="ECO:0000256" key="3">
    <source>
        <dbReference type="PIRSR" id="PIRSR004848-1"/>
    </source>
</evidence>
<dbReference type="Gene3D" id="3.20.20.10">
    <property type="entry name" value="Alanine racemase"/>
    <property type="match status" value="1"/>
</dbReference>
<organism evidence="6">
    <name type="scientific">Sulfurovum sp. enrichment culture clone C5</name>
    <dbReference type="NCBI Taxonomy" id="497650"/>
    <lineage>
        <taxon>Bacteria</taxon>
        <taxon>Pseudomonadati</taxon>
        <taxon>Campylobacterota</taxon>
        <taxon>Epsilonproteobacteria</taxon>
        <taxon>Campylobacterales</taxon>
        <taxon>Sulfurovaceae</taxon>
        <taxon>Sulfurovum</taxon>
        <taxon>environmental samples</taxon>
    </lineage>
</organism>
<dbReference type="AlphaFoldDB" id="A0A0S4XN18"/>
<dbReference type="GO" id="GO:0030170">
    <property type="term" value="F:pyridoxal phosphate binding"/>
    <property type="evidence" value="ECO:0007669"/>
    <property type="project" value="UniProtKB-UniRule"/>
</dbReference>
<protein>
    <recommendedName>
        <fullName evidence="2">Pyridoxal phosphate homeostasis protein</fullName>
        <shortName evidence="2">PLP homeostasis protein</shortName>
    </recommendedName>
</protein>
<comment type="similarity">
    <text evidence="2 4">Belongs to the pyridoxal phosphate-binding protein YggS/PROSC family.</text>
</comment>
<reference evidence="6" key="1">
    <citation type="submission" date="2015-11" db="EMBL/GenBank/DDBJ databases">
        <authorList>
            <person name="Zhang Y."/>
            <person name="Guo Z."/>
        </authorList>
    </citation>
    <scope>NUCLEOTIDE SEQUENCE</scope>
    <source>
        <strain evidence="6">BN30871</strain>
    </source>
</reference>
<dbReference type="NCBIfam" id="TIGR00044">
    <property type="entry name" value="YggS family pyridoxal phosphate-dependent enzyme"/>
    <property type="match status" value="1"/>
</dbReference>
<sequence length="230" mass="25839">MEKELLRKNLDDVIYKIEKARLSVSGHHIVQLVAVGKYTTVQNIETLYSLGQRAFGENHVQQLESRSKELEDLPIEWHMIGTLQKNKINKLLDIKPSLFQALDNLDLAKELEAKLANKQKTLSCLLQVNSAREDTKSGFSPEVAIETYLQILSECPHIKLEGIMSIGAHSNDVKQIQNSFETTYKIYEKLQKNGANICSMGMSGDFELAIKCGSNLVRVGSSLFENNLNS</sequence>
<dbReference type="HAMAP" id="MF_02087">
    <property type="entry name" value="PLP_homeostasis"/>
    <property type="match status" value="1"/>
</dbReference>
<dbReference type="FunFam" id="3.20.20.10:FF:000018">
    <property type="entry name" value="Pyridoxal phosphate homeostasis protein"/>
    <property type="match status" value="1"/>
</dbReference>
<evidence type="ECO:0000256" key="4">
    <source>
        <dbReference type="RuleBase" id="RU004514"/>
    </source>
</evidence>
<proteinExistence type="inferred from homology"/>
<name>A0A0S4XN18_9BACT</name>